<dbReference type="EMBL" id="BART01022171">
    <property type="protein sequence ID" value="GAG93091.1"/>
    <property type="molecule type" value="Genomic_DNA"/>
</dbReference>
<organism evidence="1">
    <name type="scientific">marine sediment metagenome</name>
    <dbReference type="NCBI Taxonomy" id="412755"/>
    <lineage>
        <taxon>unclassified sequences</taxon>
        <taxon>metagenomes</taxon>
        <taxon>ecological metagenomes</taxon>
    </lineage>
</organism>
<reference evidence="1" key="1">
    <citation type="journal article" date="2014" name="Front. Microbiol.">
        <title>High frequency of phylogenetically diverse reductive dehalogenase-homologous genes in deep subseafloor sedimentary metagenomes.</title>
        <authorList>
            <person name="Kawai M."/>
            <person name="Futagami T."/>
            <person name="Toyoda A."/>
            <person name="Takaki Y."/>
            <person name="Nishi S."/>
            <person name="Hori S."/>
            <person name="Arai W."/>
            <person name="Tsubouchi T."/>
            <person name="Morono Y."/>
            <person name="Uchiyama I."/>
            <person name="Ito T."/>
            <person name="Fujiyama A."/>
            <person name="Inagaki F."/>
            <person name="Takami H."/>
        </authorList>
    </citation>
    <scope>NUCLEOTIDE SEQUENCE</scope>
    <source>
        <strain evidence="1">Expedition CK06-06</strain>
    </source>
</reference>
<comment type="caution">
    <text evidence="1">The sequence shown here is derived from an EMBL/GenBank/DDBJ whole genome shotgun (WGS) entry which is preliminary data.</text>
</comment>
<protein>
    <submittedName>
        <fullName evidence="1">Uncharacterized protein</fullName>
    </submittedName>
</protein>
<proteinExistence type="predicted"/>
<evidence type="ECO:0000313" key="1">
    <source>
        <dbReference type="EMBL" id="GAG93091.1"/>
    </source>
</evidence>
<dbReference type="AlphaFoldDB" id="X1D9J4"/>
<name>X1D9J4_9ZZZZ</name>
<gene>
    <name evidence="1" type="ORF">S01H4_40662</name>
</gene>
<accession>X1D9J4</accession>
<sequence>MDVKRAKELIKDVTILVEQIDDDKISEFNKMSEKRELDIKTKIIAFLNELDIRRFELGEPEVWHSY</sequence>